<comment type="caution">
    <text evidence="1">The sequence shown here is derived from an EMBL/GenBank/DDBJ whole genome shotgun (WGS) entry which is preliminary data.</text>
</comment>
<dbReference type="InterPro" id="IPR001680">
    <property type="entry name" value="WD40_rpt"/>
</dbReference>
<evidence type="ECO:0000313" key="2">
    <source>
        <dbReference type="Proteomes" id="UP000288216"/>
    </source>
</evidence>
<sequence>MESVRRYEGHHNRCHPCRISLSPCGRYLATGSEDKCAYLFELGSSNYIHKLSGHTETVMTLAFSPSVPKVIHFLYYFLN</sequence>
<dbReference type="PANTHER" id="PTHR44525:SF1">
    <property type="entry name" value="WD REPEAT-CONTAINING PROTEIN 27"/>
    <property type="match status" value="1"/>
</dbReference>
<dbReference type="EMBL" id="BFAA01005149">
    <property type="protein sequence ID" value="GCB61857.1"/>
    <property type="molecule type" value="Genomic_DNA"/>
</dbReference>
<name>A0A401NLX8_SCYTO</name>
<reference evidence="1 2" key="1">
    <citation type="journal article" date="2018" name="Nat. Ecol. Evol.">
        <title>Shark genomes provide insights into elasmobranch evolution and the origin of vertebrates.</title>
        <authorList>
            <person name="Hara Y"/>
            <person name="Yamaguchi K"/>
            <person name="Onimaru K"/>
            <person name="Kadota M"/>
            <person name="Koyanagi M"/>
            <person name="Keeley SD"/>
            <person name="Tatsumi K"/>
            <person name="Tanaka K"/>
            <person name="Motone F"/>
            <person name="Kageyama Y"/>
            <person name="Nozu R"/>
            <person name="Adachi N"/>
            <person name="Nishimura O"/>
            <person name="Nakagawa R"/>
            <person name="Tanegashima C"/>
            <person name="Kiyatake I"/>
            <person name="Matsumoto R"/>
            <person name="Murakumo K"/>
            <person name="Nishida K"/>
            <person name="Terakita A"/>
            <person name="Kuratani S"/>
            <person name="Sato K"/>
            <person name="Hyodo S Kuraku.S."/>
        </authorList>
    </citation>
    <scope>NUCLEOTIDE SEQUENCE [LARGE SCALE GENOMIC DNA]</scope>
</reference>
<dbReference type="AlphaFoldDB" id="A0A401NLX8"/>
<dbReference type="InterPro" id="IPR042411">
    <property type="entry name" value="WDR27"/>
</dbReference>
<protein>
    <recommendedName>
        <fullName evidence="3">Anaphase-promoting complex subunit 4 WD40 domain-containing protein</fullName>
    </recommendedName>
</protein>
<proteinExistence type="predicted"/>
<dbReference type="SUPFAM" id="SSF50978">
    <property type="entry name" value="WD40 repeat-like"/>
    <property type="match status" value="1"/>
</dbReference>
<dbReference type="InterPro" id="IPR015943">
    <property type="entry name" value="WD40/YVTN_repeat-like_dom_sf"/>
</dbReference>
<dbReference type="Gene3D" id="2.130.10.10">
    <property type="entry name" value="YVTN repeat-like/Quinoprotein amine dehydrogenase"/>
    <property type="match status" value="1"/>
</dbReference>
<dbReference type="InterPro" id="IPR036322">
    <property type="entry name" value="WD40_repeat_dom_sf"/>
</dbReference>
<organism evidence="1 2">
    <name type="scientific">Scyliorhinus torazame</name>
    <name type="common">Cloudy catshark</name>
    <name type="synonym">Catulus torazame</name>
    <dbReference type="NCBI Taxonomy" id="75743"/>
    <lineage>
        <taxon>Eukaryota</taxon>
        <taxon>Metazoa</taxon>
        <taxon>Chordata</taxon>
        <taxon>Craniata</taxon>
        <taxon>Vertebrata</taxon>
        <taxon>Chondrichthyes</taxon>
        <taxon>Elasmobranchii</taxon>
        <taxon>Galeomorphii</taxon>
        <taxon>Galeoidea</taxon>
        <taxon>Carcharhiniformes</taxon>
        <taxon>Scyliorhinidae</taxon>
        <taxon>Scyliorhinus</taxon>
    </lineage>
</organism>
<dbReference type="Proteomes" id="UP000288216">
    <property type="component" value="Unassembled WGS sequence"/>
</dbReference>
<evidence type="ECO:0008006" key="3">
    <source>
        <dbReference type="Google" id="ProtNLM"/>
    </source>
</evidence>
<dbReference type="STRING" id="75743.A0A401NLX8"/>
<dbReference type="OrthoDB" id="20669at2759"/>
<dbReference type="PANTHER" id="PTHR44525">
    <property type="entry name" value="WD REPEAT-CONTAINING PROTEIN 27"/>
    <property type="match status" value="1"/>
</dbReference>
<gene>
    <name evidence="1" type="ORF">scyTo_0011391</name>
</gene>
<accession>A0A401NLX8</accession>
<evidence type="ECO:0000313" key="1">
    <source>
        <dbReference type="EMBL" id="GCB61857.1"/>
    </source>
</evidence>
<dbReference type="OMA" id="GHHNRCH"/>
<dbReference type="Pfam" id="PF00400">
    <property type="entry name" value="WD40"/>
    <property type="match status" value="2"/>
</dbReference>
<keyword evidence="2" id="KW-1185">Reference proteome</keyword>